<feature type="compositionally biased region" description="Polar residues" evidence="1">
    <location>
        <begin position="615"/>
        <end position="632"/>
    </location>
</feature>
<reference evidence="3 4" key="1">
    <citation type="submission" date="2019-12" db="EMBL/GenBank/DDBJ databases">
        <authorList>
            <person name="Floudas D."/>
            <person name="Bentzer J."/>
            <person name="Ahren D."/>
            <person name="Johansson T."/>
            <person name="Persson P."/>
            <person name="Tunlid A."/>
        </authorList>
    </citation>
    <scope>NUCLEOTIDE SEQUENCE [LARGE SCALE GENOMIC DNA]</scope>
    <source>
        <strain evidence="3 4">CBS 102.39</strain>
    </source>
</reference>
<evidence type="ECO:0000313" key="4">
    <source>
        <dbReference type="Proteomes" id="UP000521872"/>
    </source>
</evidence>
<feature type="compositionally biased region" description="Acidic residues" evidence="1">
    <location>
        <begin position="149"/>
        <end position="162"/>
    </location>
</feature>
<feature type="domain" description="SMODS and SLOG-associating 2TM effector" evidence="2">
    <location>
        <begin position="852"/>
        <end position="971"/>
    </location>
</feature>
<name>A0A8H4R4G3_9AGAR</name>
<feature type="compositionally biased region" description="Low complexity" evidence="1">
    <location>
        <begin position="533"/>
        <end position="557"/>
    </location>
</feature>
<evidence type="ECO:0000256" key="1">
    <source>
        <dbReference type="SAM" id="MobiDB-lite"/>
    </source>
</evidence>
<proteinExistence type="predicted"/>
<organism evidence="3 4">
    <name type="scientific">Agrocybe pediades</name>
    <dbReference type="NCBI Taxonomy" id="84607"/>
    <lineage>
        <taxon>Eukaryota</taxon>
        <taxon>Fungi</taxon>
        <taxon>Dikarya</taxon>
        <taxon>Basidiomycota</taxon>
        <taxon>Agaricomycotina</taxon>
        <taxon>Agaricomycetes</taxon>
        <taxon>Agaricomycetidae</taxon>
        <taxon>Agaricales</taxon>
        <taxon>Agaricineae</taxon>
        <taxon>Strophariaceae</taxon>
        <taxon>Agrocybe</taxon>
    </lineage>
</organism>
<evidence type="ECO:0000259" key="2">
    <source>
        <dbReference type="Pfam" id="PF18142"/>
    </source>
</evidence>
<feature type="compositionally biased region" description="Polar residues" evidence="1">
    <location>
        <begin position="590"/>
        <end position="608"/>
    </location>
</feature>
<feature type="compositionally biased region" description="Low complexity" evidence="1">
    <location>
        <begin position="446"/>
        <end position="473"/>
    </location>
</feature>
<feature type="compositionally biased region" description="Acidic residues" evidence="1">
    <location>
        <begin position="113"/>
        <end position="140"/>
    </location>
</feature>
<comment type="caution">
    <text evidence="3">The sequence shown here is derived from an EMBL/GenBank/DDBJ whole genome shotgun (WGS) entry which is preliminary data.</text>
</comment>
<protein>
    <recommendedName>
        <fullName evidence="2">SMODS and SLOG-associating 2TM effector domain-containing protein</fullName>
    </recommendedName>
</protein>
<feature type="compositionally biased region" description="Low complexity" evidence="1">
    <location>
        <begin position="633"/>
        <end position="656"/>
    </location>
</feature>
<dbReference type="EMBL" id="JAACJL010000002">
    <property type="protein sequence ID" value="KAF4622606.1"/>
    <property type="molecule type" value="Genomic_DNA"/>
</dbReference>
<feature type="compositionally biased region" description="Pro residues" evidence="1">
    <location>
        <begin position="206"/>
        <end position="218"/>
    </location>
</feature>
<dbReference type="NCBIfam" id="NF033635">
    <property type="entry name" value="SLATT_fungal"/>
    <property type="match status" value="1"/>
</dbReference>
<sequence length="974" mass="102727">MSRPNTPSQGEWQPEMEGGDQDTIQAEAEDAVPADPPTEEPPNAEENVLDCNEPPAEEQVAEEPPCDPEPPPPEECPPDIQDNAPEDCPPPEESAEDRAPEECEPECPPPDASDAEPPVEECDEPPAEEAAPEEPCDNQEAEQSPPTDTPDEEQPIEEENTPEECPPTEDPLSTEQEPIEEGDQEEENVPEECPPAETSEGDQPVDAPPPDETQPPPQDSETAVSPGEECPPPQDDVPTQETDAPEIPPEGNAPSTLDPSGANVDDPNNATDGTAPDTPPPPDDSSAFPVPIGDNQAPDKPSPEGDQPLPTIAGDDPGSQAPFTDIDPIAGLAPEDPAQEEDLQEGYHDTGNNRVLAARADLLAPTEHEPTNETTAAQRVDQQEGAENLPPPATAPTVQIQLGPFHPPMIYEQGGPAPGEEPEPAIESISEPAQQGQPEISEQRRPTNTSPPTRPPTSSRPANNRASGSGAASPRKESAPGSSVRTTQGGSSTGSRQGSSTSPTTAKRPQVQTSPATPARQPASPKPKPPASSPSSTSPRTTQGRVSSSAVPGASVGLGAGKPLPIPEHRSMASSSTPPAGPNTARKPIASTSTRPQETGIRATQQTGKPFPAVFSSSSPTAGAQDVRSSMLQSSAKPPAVASSSSPKQASPPASVTSIQSTNQGLGREARRASSAQVLQGAPPLVARDYADPAMETFPTYTTQDRLRSSPEPRRATLENNNNARPKSFVVTQDPEHSPRGRGISWAEQQHQQQPMVAGVGGSGTFAGVTLTDPASPAPPSVPPKPENIIPRPISHLDPRTAPLNGTLGRMSTYSSNTSGDQGMNGYYNHGEKLPRKRTAGERLEPTLETAKIEKDKYMSKARWTGIVLNVAIGLQVLLGSLTTGLSVATSGHHTQIFTAILGGLATLVASYLARSRGSNEPELSIARTKDLEQFIRECEAFKMDFGHELGEEHSDRLQEFRRRFEDLLGNASG</sequence>
<dbReference type="InterPro" id="IPR041622">
    <property type="entry name" value="SLATT_fungi"/>
</dbReference>
<accession>A0A8H4R4G3</accession>
<keyword evidence="4" id="KW-1185">Reference proteome</keyword>
<dbReference type="AlphaFoldDB" id="A0A8H4R4G3"/>
<feature type="compositionally biased region" description="Acidic residues" evidence="1">
    <location>
        <begin position="177"/>
        <end position="190"/>
    </location>
</feature>
<feature type="compositionally biased region" description="Polar residues" evidence="1">
    <location>
        <begin position="1"/>
        <end position="11"/>
    </location>
</feature>
<dbReference type="Proteomes" id="UP000521872">
    <property type="component" value="Unassembled WGS sequence"/>
</dbReference>
<evidence type="ECO:0000313" key="3">
    <source>
        <dbReference type="EMBL" id="KAF4622606.1"/>
    </source>
</evidence>
<gene>
    <name evidence="3" type="ORF">D9613_009352</name>
</gene>
<feature type="compositionally biased region" description="Acidic residues" evidence="1">
    <location>
        <begin position="55"/>
        <end position="66"/>
    </location>
</feature>
<feature type="region of interest" description="Disordered" evidence="1">
    <location>
        <begin position="1"/>
        <end position="723"/>
    </location>
</feature>
<dbReference type="Pfam" id="PF18142">
    <property type="entry name" value="SLATT_fungal"/>
    <property type="match status" value="1"/>
</dbReference>
<feature type="compositionally biased region" description="Basic and acidic residues" evidence="1">
    <location>
        <begin position="705"/>
        <end position="717"/>
    </location>
</feature>
<feature type="compositionally biased region" description="Low complexity" evidence="1">
    <location>
        <begin position="481"/>
        <end position="505"/>
    </location>
</feature>